<dbReference type="InterPro" id="IPR035986">
    <property type="entry name" value="PKD_dom_sf"/>
</dbReference>
<dbReference type="Proteomes" id="UP000548476">
    <property type="component" value="Unassembled WGS sequence"/>
</dbReference>
<feature type="domain" description="PKD" evidence="9">
    <location>
        <begin position="498"/>
        <end position="578"/>
    </location>
</feature>
<dbReference type="InterPro" id="IPR000601">
    <property type="entry name" value="PKD_dom"/>
</dbReference>
<dbReference type="InterPro" id="IPR013783">
    <property type="entry name" value="Ig-like_fold"/>
</dbReference>
<evidence type="ECO:0000313" key="11">
    <source>
        <dbReference type="Proteomes" id="UP000548476"/>
    </source>
</evidence>
<name>A0A841FX92_9ACTN</name>
<dbReference type="PROSITE" id="PS50093">
    <property type="entry name" value="PKD"/>
    <property type="match status" value="2"/>
</dbReference>
<dbReference type="GO" id="GO:0005975">
    <property type="term" value="P:carbohydrate metabolic process"/>
    <property type="evidence" value="ECO:0007669"/>
    <property type="project" value="UniProtKB-ARBA"/>
</dbReference>
<gene>
    <name evidence="10" type="ORF">HNR73_005847</name>
</gene>
<dbReference type="InterPro" id="IPR036852">
    <property type="entry name" value="Peptidase_S8/S53_dom_sf"/>
</dbReference>
<dbReference type="PANTHER" id="PTHR43806">
    <property type="entry name" value="PEPTIDASE S8"/>
    <property type="match status" value="1"/>
</dbReference>
<dbReference type="InterPro" id="IPR015500">
    <property type="entry name" value="Peptidase_S8_subtilisin-rel"/>
</dbReference>
<dbReference type="SMART" id="SM00089">
    <property type="entry name" value="PKD"/>
    <property type="match status" value="2"/>
</dbReference>
<dbReference type="GO" id="GO:0006508">
    <property type="term" value="P:proteolysis"/>
    <property type="evidence" value="ECO:0007669"/>
    <property type="project" value="UniProtKB-KW"/>
</dbReference>
<organism evidence="10 11">
    <name type="scientific">Phytomonospora endophytica</name>
    <dbReference type="NCBI Taxonomy" id="714109"/>
    <lineage>
        <taxon>Bacteria</taxon>
        <taxon>Bacillati</taxon>
        <taxon>Actinomycetota</taxon>
        <taxon>Actinomycetes</taxon>
        <taxon>Micromonosporales</taxon>
        <taxon>Micromonosporaceae</taxon>
        <taxon>Phytomonospora</taxon>
    </lineage>
</organism>
<dbReference type="SUPFAM" id="SSF52743">
    <property type="entry name" value="Subtilisin-like"/>
    <property type="match status" value="1"/>
</dbReference>
<sequence length="593" mass="59739">MRTLRALLAVLAMGAASAAVAVPVQAADTGAAKPYIVVLRDGAEPGTALTRHVDRYGGQPGHVYRDALRGFAAELTPAGIAALRGDPAVAAVEPDHTVRLTDQTLPTGVKRAGAAANPNLRINGTDDYSVDADIAVIDTGVDAGHPDLVVAARTNCLNTTTCTDNTGTDDHGHGSHVAGSAAARDNGIGVVGVAPGARIWSVKVLDASGSGQLSGVIAGIDWVAAHAAEIEVANMSLGCENCESQAMNQAIANAVGKGVVFAVAAGNNHKDARTFSPANHPDVITVSALADFNGAPGGGAASTCRADQDDTLADFSNFGPSVEVAAPGVCIYSTSKGGGYATLSGTSMASPHVAGAAALLTANGHRATGRDGVLAVRQRIVDTGDTNWTDDSGDGAREPALNVSSTADYPADPDPGRPTATFTASCSTQNNTCSFDARASTDPDGSITGYAWDFGDGTTGSGATPGHTFGAAGYYSVKLTVTDNSGKTNVARRLVKAGDLPPTASFSGRCSGATCTFDGGGSTDAEGSIASYGWNFGDGAAGTGRTIGHAYPNVTRTYTVRLTVTDGKGQSGTTTRTVRCSKVVSTPICFMGV</sequence>
<comment type="caution">
    <text evidence="10">The sequence shown here is derived from an EMBL/GenBank/DDBJ whole genome shotgun (WGS) entry which is preliminary data.</text>
</comment>
<dbReference type="InterPro" id="IPR023827">
    <property type="entry name" value="Peptidase_S8_Asp-AS"/>
</dbReference>
<feature type="active site" description="Charge relay system" evidence="5">
    <location>
        <position position="138"/>
    </location>
</feature>
<protein>
    <submittedName>
        <fullName evidence="10">Subtilisin family serine protease</fullName>
    </submittedName>
</protein>
<evidence type="ECO:0000256" key="3">
    <source>
        <dbReference type="ARBA" id="ARBA00022801"/>
    </source>
</evidence>
<dbReference type="Gene3D" id="2.60.40.10">
    <property type="entry name" value="Immunoglobulins"/>
    <property type="match status" value="2"/>
</dbReference>
<accession>A0A841FX92</accession>
<evidence type="ECO:0000256" key="2">
    <source>
        <dbReference type="ARBA" id="ARBA00022670"/>
    </source>
</evidence>
<dbReference type="PROSITE" id="PS00138">
    <property type="entry name" value="SUBTILASE_SER"/>
    <property type="match status" value="1"/>
</dbReference>
<dbReference type="PROSITE" id="PS00136">
    <property type="entry name" value="SUBTILASE_ASP"/>
    <property type="match status" value="1"/>
</dbReference>
<dbReference type="PROSITE" id="PS00137">
    <property type="entry name" value="SUBTILASE_HIS"/>
    <property type="match status" value="1"/>
</dbReference>
<keyword evidence="4 5" id="KW-0720">Serine protease</keyword>
<dbReference type="InterPro" id="IPR050131">
    <property type="entry name" value="Peptidase_S8_subtilisin-like"/>
</dbReference>
<dbReference type="PANTHER" id="PTHR43806:SF11">
    <property type="entry name" value="CEREVISIN-RELATED"/>
    <property type="match status" value="1"/>
</dbReference>
<dbReference type="SUPFAM" id="SSF49299">
    <property type="entry name" value="PKD domain"/>
    <property type="match status" value="2"/>
</dbReference>
<dbReference type="SUPFAM" id="SSF54897">
    <property type="entry name" value="Protease propeptides/inhibitors"/>
    <property type="match status" value="1"/>
</dbReference>
<comment type="similarity">
    <text evidence="1 5 6">Belongs to the peptidase S8 family.</text>
</comment>
<dbReference type="PRINTS" id="PR00723">
    <property type="entry name" value="SUBTILISIN"/>
</dbReference>
<feature type="active site" description="Charge relay system" evidence="5">
    <location>
        <position position="347"/>
    </location>
</feature>
<evidence type="ECO:0000256" key="7">
    <source>
        <dbReference type="SAM" id="MobiDB-lite"/>
    </source>
</evidence>
<feature type="signal peptide" evidence="8">
    <location>
        <begin position="1"/>
        <end position="21"/>
    </location>
</feature>
<dbReference type="InterPro" id="IPR022398">
    <property type="entry name" value="Peptidase_S8_His-AS"/>
</dbReference>
<dbReference type="InterPro" id="IPR023828">
    <property type="entry name" value="Peptidase_S8_Ser-AS"/>
</dbReference>
<dbReference type="Pfam" id="PF05922">
    <property type="entry name" value="Inhibitor_I9"/>
    <property type="match status" value="1"/>
</dbReference>
<reference evidence="10 11" key="1">
    <citation type="submission" date="2020-08" db="EMBL/GenBank/DDBJ databases">
        <title>Genomic Encyclopedia of Type Strains, Phase IV (KMG-IV): sequencing the most valuable type-strain genomes for metagenomic binning, comparative biology and taxonomic classification.</title>
        <authorList>
            <person name="Goeker M."/>
        </authorList>
    </citation>
    <scope>NUCLEOTIDE SEQUENCE [LARGE SCALE GENOMIC DNA]</scope>
    <source>
        <strain evidence="10 11">YIM 65646</strain>
    </source>
</reference>
<dbReference type="CDD" id="cd00146">
    <property type="entry name" value="PKD"/>
    <property type="match status" value="2"/>
</dbReference>
<evidence type="ECO:0000256" key="5">
    <source>
        <dbReference type="PROSITE-ProRule" id="PRU01240"/>
    </source>
</evidence>
<dbReference type="InterPro" id="IPR037045">
    <property type="entry name" value="S8pro/Inhibitor_I9_sf"/>
</dbReference>
<evidence type="ECO:0000256" key="6">
    <source>
        <dbReference type="RuleBase" id="RU003355"/>
    </source>
</evidence>
<dbReference type="EMBL" id="JACHGT010000014">
    <property type="protein sequence ID" value="MBB6037967.1"/>
    <property type="molecule type" value="Genomic_DNA"/>
</dbReference>
<dbReference type="Gene3D" id="3.40.50.200">
    <property type="entry name" value="Peptidase S8/S53 domain"/>
    <property type="match status" value="1"/>
</dbReference>
<feature type="chain" id="PRO_5038820075" evidence="8">
    <location>
        <begin position="22"/>
        <end position="593"/>
    </location>
</feature>
<keyword evidence="3 5" id="KW-0378">Hydrolase</keyword>
<keyword evidence="2 5" id="KW-0645">Protease</keyword>
<feature type="region of interest" description="Disordered" evidence="7">
    <location>
        <begin position="385"/>
        <end position="419"/>
    </location>
</feature>
<dbReference type="InterPro" id="IPR000209">
    <property type="entry name" value="Peptidase_S8/S53_dom"/>
</dbReference>
<dbReference type="InterPro" id="IPR010259">
    <property type="entry name" value="S8pro/Inhibitor_I9"/>
</dbReference>
<keyword evidence="8" id="KW-0732">Signal</keyword>
<dbReference type="InterPro" id="IPR022409">
    <property type="entry name" value="PKD/Chitinase_dom"/>
</dbReference>
<evidence type="ECO:0000256" key="4">
    <source>
        <dbReference type="ARBA" id="ARBA00022825"/>
    </source>
</evidence>
<evidence type="ECO:0000256" key="1">
    <source>
        <dbReference type="ARBA" id="ARBA00011073"/>
    </source>
</evidence>
<dbReference type="Pfam" id="PF18911">
    <property type="entry name" value="PKD_4"/>
    <property type="match status" value="2"/>
</dbReference>
<feature type="active site" description="Charge relay system" evidence="5">
    <location>
        <position position="173"/>
    </location>
</feature>
<dbReference type="GO" id="GO:0004252">
    <property type="term" value="F:serine-type endopeptidase activity"/>
    <property type="evidence" value="ECO:0007669"/>
    <property type="project" value="UniProtKB-UniRule"/>
</dbReference>
<evidence type="ECO:0000256" key="8">
    <source>
        <dbReference type="SAM" id="SignalP"/>
    </source>
</evidence>
<proteinExistence type="inferred from homology"/>
<dbReference type="AlphaFoldDB" id="A0A841FX92"/>
<dbReference type="Pfam" id="PF00082">
    <property type="entry name" value="Peptidase_S8"/>
    <property type="match status" value="1"/>
</dbReference>
<dbReference type="PROSITE" id="PS51892">
    <property type="entry name" value="SUBTILASE"/>
    <property type="match status" value="1"/>
</dbReference>
<keyword evidence="11" id="KW-1185">Reference proteome</keyword>
<dbReference type="RefSeq" id="WP_239122250.1">
    <property type="nucleotide sequence ID" value="NZ_BONT01000066.1"/>
</dbReference>
<evidence type="ECO:0000259" key="9">
    <source>
        <dbReference type="PROSITE" id="PS50093"/>
    </source>
</evidence>
<evidence type="ECO:0000313" key="10">
    <source>
        <dbReference type="EMBL" id="MBB6037967.1"/>
    </source>
</evidence>
<dbReference type="Gene3D" id="3.30.70.80">
    <property type="entry name" value="Peptidase S8 propeptide/proteinase inhibitor I9"/>
    <property type="match status" value="1"/>
</dbReference>
<feature type="domain" description="PKD" evidence="9">
    <location>
        <begin position="432"/>
        <end position="486"/>
    </location>
</feature>